<organism evidence="4 5">
    <name type="scientific">Mitsuokella multacida</name>
    <dbReference type="NCBI Taxonomy" id="52226"/>
    <lineage>
        <taxon>Bacteria</taxon>
        <taxon>Bacillati</taxon>
        <taxon>Bacillota</taxon>
        <taxon>Negativicutes</taxon>
        <taxon>Selenomonadales</taxon>
        <taxon>Selenomonadaceae</taxon>
        <taxon>Mitsuokella</taxon>
    </lineage>
</organism>
<evidence type="ECO:0000256" key="2">
    <source>
        <dbReference type="SAM" id="SignalP"/>
    </source>
</evidence>
<dbReference type="AlphaFoldDB" id="A0A414NZK1"/>
<dbReference type="EMBL" id="QRHE01000001">
    <property type="protein sequence ID" value="RHF53376.1"/>
    <property type="molecule type" value="Genomic_DNA"/>
</dbReference>
<name>A0A414NZK1_9FIRM</name>
<evidence type="ECO:0000259" key="3">
    <source>
        <dbReference type="SMART" id="SM00909"/>
    </source>
</evidence>
<sequence length="199" mass="21262">MMKKYVRYAMLGLAIFALALLAGCGSGTTGKGTPDGSSSASVQSESAPQAASSSSSSAEKKEQKLTIKVYYPDEQGMKLIADKRTITLDQQEKYTAAMESLLEGTTEKGQTNIIPKQTKLRSVKVANGTATVDFTGDLRKDFVGGSTGETMLVGSIVDTLTEFPEVKKVQILIDGKKVESLGGHMDLSQPLTRMTDLLK</sequence>
<dbReference type="OrthoDB" id="9809406at2"/>
<keyword evidence="2" id="KW-0732">Signal</keyword>
<feature type="chain" id="PRO_5038926546" evidence="2">
    <location>
        <begin position="23"/>
        <end position="199"/>
    </location>
</feature>
<feature type="signal peptide" evidence="2">
    <location>
        <begin position="1"/>
        <end position="22"/>
    </location>
</feature>
<evidence type="ECO:0000313" key="4">
    <source>
        <dbReference type="EMBL" id="RHF53376.1"/>
    </source>
</evidence>
<dbReference type="PROSITE" id="PS51257">
    <property type="entry name" value="PROKAR_LIPOPROTEIN"/>
    <property type="match status" value="1"/>
</dbReference>
<dbReference type="SMART" id="SM00909">
    <property type="entry name" value="Germane"/>
    <property type="match status" value="1"/>
</dbReference>
<protein>
    <submittedName>
        <fullName evidence="4">Spore gernimation protein</fullName>
    </submittedName>
</protein>
<comment type="caution">
    <text evidence="4">The sequence shown here is derived from an EMBL/GenBank/DDBJ whole genome shotgun (WGS) entry which is preliminary data.</text>
</comment>
<dbReference type="InterPro" id="IPR019606">
    <property type="entry name" value="GerMN"/>
</dbReference>
<accession>A0A414NZK1</accession>
<feature type="compositionally biased region" description="Low complexity" evidence="1">
    <location>
        <begin position="37"/>
        <end position="57"/>
    </location>
</feature>
<feature type="region of interest" description="Disordered" evidence="1">
    <location>
        <begin position="29"/>
        <end position="59"/>
    </location>
</feature>
<dbReference type="Pfam" id="PF10646">
    <property type="entry name" value="Germane"/>
    <property type="match status" value="1"/>
</dbReference>
<dbReference type="Proteomes" id="UP000283442">
    <property type="component" value="Unassembled WGS sequence"/>
</dbReference>
<feature type="domain" description="GerMN" evidence="3">
    <location>
        <begin position="94"/>
        <end position="182"/>
    </location>
</feature>
<gene>
    <name evidence="4" type="ORF">DW674_00500</name>
</gene>
<evidence type="ECO:0000313" key="5">
    <source>
        <dbReference type="Proteomes" id="UP000283442"/>
    </source>
</evidence>
<evidence type="ECO:0000256" key="1">
    <source>
        <dbReference type="SAM" id="MobiDB-lite"/>
    </source>
</evidence>
<proteinExistence type="predicted"/>
<dbReference type="RefSeq" id="WP_118174362.1">
    <property type="nucleotide sequence ID" value="NZ_CATVWE010000002.1"/>
</dbReference>
<reference evidence="4 5" key="1">
    <citation type="submission" date="2018-08" db="EMBL/GenBank/DDBJ databases">
        <title>A genome reference for cultivated species of the human gut microbiota.</title>
        <authorList>
            <person name="Zou Y."/>
            <person name="Xue W."/>
            <person name="Luo G."/>
        </authorList>
    </citation>
    <scope>NUCLEOTIDE SEQUENCE [LARGE SCALE GENOMIC DNA]</scope>
    <source>
        <strain evidence="4 5">AM25-21AC</strain>
    </source>
</reference>